<dbReference type="EMBL" id="JAYKLX010000004">
    <property type="protein sequence ID" value="MEB3345810.1"/>
    <property type="molecule type" value="Genomic_DNA"/>
</dbReference>
<evidence type="ECO:0000256" key="2">
    <source>
        <dbReference type="ARBA" id="ARBA00022801"/>
    </source>
</evidence>
<dbReference type="Proteomes" id="UP001327027">
    <property type="component" value="Unassembled WGS sequence"/>
</dbReference>
<dbReference type="SUPFAM" id="SSF51126">
    <property type="entry name" value="Pectin lyase-like"/>
    <property type="match status" value="1"/>
</dbReference>
<dbReference type="Pfam" id="PF18962">
    <property type="entry name" value="Por_Secre_tail"/>
    <property type="match status" value="1"/>
</dbReference>
<dbReference type="Gene3D" id="2.60.40.10">
    <property type="entry name" value="Immunoglobulins"/>
    <property type="match status" value="2"/>
</dbReference>
<protein>
    <submittedName>
        <fullName evidence="7">Cellulase family glycosylhydrolase</fullName>
    </submittedName>
</protein>
<dbReference type="SMART" id="SM00710">
    <property type="entry name" value="PbH1"/>
    <property type="match status" value="4"/>
</dbReference>
<dbReference type="Gene3D" id="3.20.20.80">
    <property type="entry name" value="Glycosidases"/>
    <property type="match status" value="1"/>
</dbReference>
<keyword evidence="2" id="KW-0378">Hydrolase</keyword>
<dbReference type="InterPro" id="IPR026444">
    <property type="entry name" value="Secre_tail"/>
</dbReference>
<keyword evidence="3" id="KW-0326">Glycosidase</keyword>
<gene>
    <name evidence="7" type="ORF">U6A24_10075</name>
</gene>
<evidence type="ECO:0000259" key="4">
    <source>
        <dbReference type="Pfam" id="PF00150"/>
    </source>
</evidence>
<evidence type="ECO:0000313" key="8">
    <source>
        <dbReference type="Proteomes" id="UP001327027"/>
    </source>
</evidence>
<dbReference type="PROSITE" id="PS00659">
    <property type="entry name" value="GLYCOSYL_HYDROL_F5"/>
    <property type="match status" value="1"/>
</dbReference>
<dbReference type="Pfam" id="PF13229">
    <property type="entry name" value="Beta_helix"/>
    <property type="match status" value="1"/>
</dbReference>
<dbReference type="RefSeq" id="WP_324179839.1">
    <property type="nucleotide sequence ID" value="NZ_BAABAW010000007.1"/>
</dbReference>
<sequence length="1124" mass="122526">MRVNYRYGFKPNSQNLVLLFLLVAFTMFAQTPVEKYGRLRVNGNKIVNKDNVPTSLAGNSLFWSNAGDTSDFYNAETVNHLASDWNSSIIRAAMGIKETWDAGNGYIDSPTAQKAKIRKVIDAAIDKGIYVIIDWHTHEAEKYTQEAADFFKEMAQLYGDKPNVIYEIYNEPINQSWSQVKSYANTVIAAIRSEDPDNLIIVGSPTWSQDVDVASNDPINDVNTAYTLHFYSGTHTQFLRDKAQTAMNNGIALFATEWGAVDASGDGAIDEAETEKWMQFFKDNDISHVNWSISDKPSNNDPTRTEGSSVVQLLKGVTGLQNNQLTEYGVFIKDIIKNWSEDSGNPNPPSGTIECSDVDCIIEAMKNAQPGDEIIITSGTYTAPDKFNFGNKATRFGSDKNGTASKPITLRAKNPSNPPILKGVNGTYDGYVMFILGDYWILKDLVLEEGSKGIVFDNANHGLIENVVVRELGEEGIHLRDGSSNNLVKNCRVYNVGIKKPGIGEGLYVGSDKGQHESAGQAGDIFDNKYNPRCDNNTIEGCIIGPNVTAEGADIKEGTKNTIIRNCTFSAEGLSGENSADAFIDLKGAYAFVYNNTFNRDGSTILNAGVDFLDRGTGFNTGFRNAIFGNTFNLGSRASEIPTARKKQGNPSEIHVWNNARNPNSPDFPISDGTTNFVTETCPSWNIVPCDGGGENQVPSVSFASPSGNTSLNEGYTNFEVTVNASDADGSISGVKLYVDGNLVREEGVAPYTWGQGDNANELLGLSVGQHTIKAEATDNDNAVNSATILVTVIGSSPVNQSPNVSFSSPSSDLTVDQGYSLYVKVNASDDDGSISNVKLFIDNNFIRQENFDPYEWGHATSPNPEEVNNLAAGTYTFKAVATDNDGATSETTFTLTVQNEDTGGGDNCAFGAPLSSALPAFDQASFSNVHVLGTGGPDVANIRRFRINWNPQYNGLYQFAVNTNNGVPNWYVDLRNYMDYSFNGASPELTLSNSGLPGWDGSYWVTKDGDNFVMVSKDKDFSIYFSNSGTAPSCSNKSPNSITSEEVPIKVFPNPVKDTRIYLDNISEKASMLQVIDLQGKILLTQKIDDNQSQVDVSELESGMYILLVKGIRYRNSTLFTKH</sequence>
<dbReference type="InterPro" id="IPR013783">
    <property type="entry name" value="Ig-like_fold"/>
</dbReference>
<dbReference type="InterPro" id="IPR039448">
    <property type="entry name" value="Beta_helix"/>
</dbReference>
<dbReference type="InterPro" id="IPR011050">
    <property type="entry name" value="Pectin_lyase_fold/virulence"/>
</dbReference>
<evidence type="ECO:0000256" key="1">
    <source>
        <dbReference type="ARBA" id="ARBA00022729"/>
    </source>
</evidence>
<organism evidence="7 8">
    <name type="scientific">Aquimarina gracilis</name>
    <dbReference type="NCBI Taxonomy" id="874422"/>
    <lineage>
        <taxon>Bacteria</taxon>
        <taxon>Pseudomonadati</taxon>
        <taxon>Bacteroidota</taxon>
        <taxon>Flavobacteriia</taxon>
        <taxon>Flavobacteriales</taxon>
        <taxon>Flavobacteriaceae</taxon>
        <taxon>Aquimarina</taxon>
    </lineage>
</organism>
<feature type="domain" description="Glycoside hydrolase family 5" evidence="4">
    <location>
        <begin position="47"/>
        <end position="296"/>
    </location>
</feature>
<keyword evidence="8" id="KW-1185">Reference proteome</keyword>
<dbReference type="Pfam" id="PF17957">
    <property type="entry name" value="Big_7"/>
    <property type="match status" value="2"/>
</dbReference>
<feature type="domain" description="Right handed beta helix" evidence="5">
    <location>
        <begin position="441"/>
        <end position="598"/>
    </location>
</feature>
<keyword evidence="1" id="KW-0732">Signal</keyword>
<reference evidence="7 8" key="1">
    <citation type="journal article" date="2013" name="Int. J. Syst. Evol. Microbiol.">
        <title>Aquimarina gracilis sp. nov., isolated from the gut microflora of a mussel, Mytilus coruscus, and emended description of Aquimarina spongiae.</title>
        <authorList>
            <person name="Park S.C."/>
            <person name="Choe H.N."/>
            <person name="Baik K.S."/>
            <person name="Seong C.N."/>
        </authorList>
    </citation>
    <scope>NUCLEOTIDE SEQUENCE [LARGE SCALE GENOMIC DNA]</scope>
    <source>
        <strain evidence="7 8">PSC32</strain>
    </source>
</reference>
<comment type="caution">
    <text evidence="7">The sequence shown here is derived from an EMBL/GenBank/DDBJ whole genome shotgun (WGS) entry which is preliminary data.</text>
</comment>
<dbReference type="NCBIfam" id="TIGR04183">
    <property type="entry name" value="Por_Secre_tail"/>
    <property type="match status" value="1"/>
</dbReference>
<dbReference type="SUPFAM" id="SSF51445">
    <property type="entry name" value="(Trans)glycosidases"/>
    <property type="match status" value="1"/>
</dbReference>
<evidence type="ECO:0000259" key="5">
    <source>
        <dbReference type="Pfam" id="PF13229"/>
    </source>
</evidence>
<dbReference type="InterPro" id="IPR017853">
    <property type="entry name" value="GH"/>
</dbReference>
<dbReference type="PANTHER" id="PTHR34142">
    <property type="entry name" value="ENDO-BETA-1,4-GLUCANASE A"/>
    <property type="match status" value="1"/>
</dbReference>
<dbReference type="InterPro" id="IPR001547">
    <property type="entry name" value="Glyco_hydro_5"/>
</dbReference>
<feature type="domain" description="Secretion system C-terminal sorting" evidence="6">
    <location>
        <begin position="1052"/>
        <end position="1111"/>
    </location>
</feature>
<dbReference type="Gene3D" id="2.160.20.10">
    <property type="entry name" value="Single-stranded right-handed beta-helix, Pectin lyase-like"/>
    <property type="match status" value="1"/>
</dbReference>
<accession>A0ABU5ZUS5</accession>
<dbReference type="InterPro" id="IPR006626">
    <property type="entry name" value="PbH1"/>
</dbReference>
<dbReference type="InterPro" id="IPR018087">
    <property type="entry name" value="Glyco_hydro_5_CS"/>
</dbReference>
<evidence type="ECO:0000256" key="3">
    <source>
        <dbReference type="ARBA" id="ARBA00023295"/>
    </source>
</evidence>
<proteinExistence type="predicted"/>
<dbReference type="PANTHER" id="PTHR34142:SF1">
    <property type="entry name" value="GLYCOSIDE HYDROLASE FAMILY 5 DOMAIN-CONTAINING PROTEIN"/>
    <property type="match status" value="1"/>
</dbReference>
<name>A0ABU5ZUS5_9FLAO</name>
<evidence type="ECO:0000259" key="6">
    <source>
        <dbReference type="Pfam" id="PF18962"/>
    </source>
</evidence>
<dbReference type="Pfam" id="PF00150">
    <property type="entry name" value="Cellulase"/>
    <property type="match status" value="1"/>
</dbReference>
<dbReference type="InterPro" id="IPR012334">
    <property type="entry name" value="Pectin_lyas_fold"/>
</dbReference>
<evidence type="ECO:0000313" key="7">
    <source>
        <dbReference type="EMBL" id="MEB3345810.1"/>
    </source>
</evidence>